<evidence type="ECO:0000313" key="3">
    <source>
        <dbReference type="Proteomes" id="UP001517376"/>
    </source>
</evidence>
<dbReference type="RefSeq" id="WP_161768346.1">
    <property type="nucleotide sequence ID" value="NZ_JAAATW010000004.1"/>
</dbReference>
<name>A0ABW9Y9J5_9RHOB</name>
<dbReference type="Pfam" id="PF03693">
    <property type="entry name" value="ParD_antitoxin"/>
    <property type="match status" value="1"/>
</dbReference>
<accession>A0ABW9Y9J5</accession>
<protein>
    <submittedName>
        <fullName evidence="2">Type II toxin-antitoxin system ParD family antitoxin</fullName>
    </submittedName>
</protein>
<reference evidence="3" key="1">
    <citation type="submission" date="2020-01" db="EMBL/GenBank/DDBJ databases">
        <title>Sphingomonas sp. strain CSW-10.</title>
        <authorList>
            <person name="Chen W.-M."/>
        </authorList>
    </citation>
    <scope>NUCLEOTIDE SEQUENCE [LARGE SCALE GENOMIC DNA]</scope>
    <source>
        <strain evidence="3">CCP-1</strain>
    </source>
</reference>
<evidence type="ECO:0000256" key="1">
    <source>
        <dbReference type="ARBA" id="ARBA00022649"/>
    </source>
</evidence>
<sequence length="87" mass="9809">MTVKSSISLTDQQDAFARRLVAEGRYSSLSAVIQQGLELLRRDFEASDALRALLEQRRKEPSLSFEELERLVKDDLAKDRGDLGLDA</sequence>
<gene>
    <name evidence="2" type="ORF">GU920_17190</name>
</gene>
<organism evidence="2 3">
    <name type="scientific">Paragemmobacter ruber</name>
    <dbReference type="NCBI Taxonomy" id="1985673"/>
    <lineage>
        <taxon>Bacteria</taxon>
        <taxon>Pseudomonadati</taxon>
        <taxon>Pseudomonadota</taxon>
        <taxon>Alphaproteobacteria</taxon>
        <taxon>Rhodobacterales</taxon>
        <taxon>Paracoccaceae</taxon>
        <taxon>Paragemmobacter</taxon>
    </lineage>
</organism>
<evidence type="ECO:0000313" key="2">
    <source>
        <dbReference type="EMBL" id="NBE09283.1"/>
    </source>
</evidence>
<dbReference type="InterPro" id="IPR038296">
    <property type="entry name" value="ParD_sf"/>
</dbReference>
<dbReference type="InterPro" id="IPR010985">
    <property type="entry name" value="Ribbon_hlx_hlx"/>
</dbReference>
<dbReference type="InterPro" id="IPR022789">
    <property type="entry name" value="ParD"/>
</dbReference>
<dbReference type="Gene3D" id="6.10.10.120">
    <property type="entry name" value="Antitoxin ParD1-like"/>
    <property type="match status" value="1"/>
</dbReference>
<dbReference type="SUPFAM" id="SSF47598">
    <property type="entry name" value="Ribbon-helix-helix"/>
    <property type="match status" value="1"/>
</dbReference>
<keyword evidence="1" id="KW-1277">Toxin-antitoxin system</keyword>
<dbReference type="NCBIfam" id="TIGR02606">
    <property type="entry name" value="antidote_CC2985"/>
    <property type="match status" value="1"/>
</dbReference>
<proteinExistence type="predicted"/>
<comment type="caution">
    <text evidence="2">The sequence shown here is derived from an EMBL/GenBank/DDBJ whole genome shotgun (WGS) entry which is preliminary data.</text>
</comment>
<dbReference type="EMBL" id="JAAATW010000004">
    <property type="protein sequence ID" value="NBE09283.1"/>
    <property type="molecule type" value="Genomic_DNA"/>
</dbReference>
<dbReference type="Proteomes" id="UP001517376">
    <property type="component" value="Unassembled WGS sequence"/>
</dbReference>
<keyword evidence="3" id="KW-1185">Reference proteome</keyword>